<dbReference type="Proteomes" id="UP000250043">
    <property type="component" value="Unassembled WGS sequence"/>
</dbReference>
<keyword evidence="1 3" id="KW-0378">Hydrolase</keyword>
<dbReference type="InterPro" id="IPR050300">
    <property type="entry name" value="GDXG_lipolytic_enzyme"/>
</dbReference>
<name>A0A8E2B483_9APHY</name>
<organism evidence="3 4">
    <name type="scientific">Obba rivulosa</name>
    <dbReference type="NCBI Taxonomy" id="1052685"/>
    <lineage>
        <taxon>Eukaryota</taxon>
        <taxon>Fungi</taxon>
        <taxon>Dikarya</taxon>
        <taxon>Basidiomycota</taxon>
        <taxon>Agaricomycotina</taxon>
        <taxon>Agaricomycetes</taxon>
        <taxon>Polyporales</taxon>
        <taxon>Gelatoporiaceae</taxon>
        <taxon>Obba</taxon>
    </lineage>
</organism>
<evidence type="ECO:0000259" key="2">
    <source>
        <dbReference type="Pfam" id="PF00326"/>
    </source>
</evidence>
<proteinExistence type="predicted"/>
<reference evidence="3 4" key="1">
    <citation type="submission" date="2016-07" db="EMBL/GenBank/DDBJ databases">
        <title>Draft genome of the white-rot fungus Obba rivulosa 3A-2.</title>
        <authorList>
            <consortium name="DOE Joint Genome Institute"/>
            <person name="Miettinen O."/>
            <person name="Riley R."/>
            <person name="Acob R."/>
            <person name="Barry K."/>
            <person name="Cullen D."/>
            <person name="De Vries R."/>
            <person name="Hainaut M."/>
            <person name="Hatakka A."/>
            <person name="Henrissat B."/>
            <person name="Hilden K."/>
            <person name="Kuo R."/>
            <person name="Labutti K."/>
            <person name="Lipzen A."/>
            <person name="Makela M.R."/>
            <person name="Sandor L."/>
            <person name="Spatafora J.W."/>
            <person name="Grigoriev I.V."/>
            <person name="Hibbett D.S."/>
        </authorList>
    </citation>
    <scope>NUCLEOTIDE SEQUENCE [LARGE SCALE GENOMIC DNA]</scope>
    <source>
        <strain evidence="3 4">3A-2</strain>
    </source>
</reference>
<evidence type="ECO:0000313" key="4">
    <source>
        <dbReference type="Proteomes" id="UP000250043"/>
    </source>
</evidence>
<dbReference type="GO" id="GO:0008236">
    <property type="term" value="F:serine-type peptidase activity"/>
    <property type="evidence" value="ECO:0007669"/>
    <property type="project" value="InterPro"/>
</dbReference>
<feature type="domain" description="Peptidase S9 prolyl oligopeptidase catalytic" evidence="2">
    <location>
        <begin position="211"/>
        <end position="258"/>
    </location>
</feature>
<dbReference type="EMBL" id="KV722389">
    <property type="protein sequence ID" value="OCH91245.1"/>
    <property type="molecule type" value="Genomic_DNA"/>
</dbReference>
<dbReference type="Gene3D" id="3.40.50.1820">
    <property type="entry name" value="alpha/beta hydrolase"/>
    <property type="match status" value="1"/>
</dbReference>
<protein>
    <submittedName>
        <fullName evidence="3">Alpha beta-hydrolase</fullName>
    </submittedName>
</protein>
<dbReference type="Pfam" id="PF00326">
    <property type="entry name" value="Peptidase_S9"/>
    <property type="match status" value="1"/>
</dbReference>
<dbReference type="GO" id="GO:0006508">
    <property type="term" value="P:proteolysis"/>
    <property type="evidence" value="ECO:0007669"/>
    <property type="project" value="InterPro"/>
</dbReference>
<dbReference type="AlphaFoldDB" id="A0A8E2B483"/>
<keyword evidence="4" id="KW-1185">Reference proteome</keyword>
<dbReference type="PANTHER" id="PTHR48081">
    <property type="entry name" value="AB HYDROLASE SUPERFAMILY PROTEIN C4A8.06C"/>
    <property type="match status" value="1"/>
</dbReference>
<dbReference type="SUPFAM" id="SSF53474">
    <property type="entry name" value="alpha/beta-Hydrolases"/>
    <property type="match status" value="1"/>
</dbReference>
<dbReference type="InterPro" id="IPR001375">
    <property type="entry name" value="Peptidase_S9_cat"/>
</dbReference>
<dbReference type="InterPro" id="IPR029058">
    <property type="entry name" value="AB_hydrolase_fold"/>
</dbReference>
<sequence length="290" mass="32064">MLADVKDLFHFLQHHINGLLRAERARVLGQYDLERRYYRPNFQVNPNCIAVAGSSAGGLCAYLAATHASPRPKAVLSLYGMGGDFMTSHYLSPKTEVFFRGRELLDASQFSEYLYPQCLTLKATADSALTYHSGDSPTPGLPSNPRMYLARLYLQKGVYLDYYTGCHDPSISKTLRHLHSGEDGSESTSCSHILIPAEHLPLFPQYAVSADWPPTFLIHGTSDTAVHVHESLCMESALQSAGVRVALRAIEDEEHSFDYAPGAEEQFGQAGGLFDEAVDFLLHQMQSPAH</sequence>
<accession>A0A8E2B483</accession>
<dbReference type="OrthoDB" id="19653at2759"/>
<gene>
    <name evidence="3" type="ORF">OBBRIDRAFT_792532</name>
</gene>
<evidence type="ECO:0000256" key="1">
    <source>
        <dbReference type="ARBA" id="ARBA00022801"/>
    </source>
</evidence>
<dbReference type="PANTHER" id="PTHR48081:SF3">
    <property type="entry name" value="ALPHA_BETA HYDROLASE FOLD-3 DOMAIN-CONTAINING PROTEIN"/>
    <property type="match status" value="1"/>
</dbReference>
<evidence type="ECO:0000313" key="3">
    <source>
        <dbReference type="EMBL" id="OCH91245.1"/>
    </source>
</evidence>